<proteinExistence type="predicted"/>
<accession>G7Q987</accession>
<dbReference type="PANTHER" id="PTHR33525">
    <property type="match status" value="1"/>
</dbReference>
<evidence type="ECO:0000313" key="3">
    <source>
        <dbReference type="Proteomes" id="UP000004662"/>
    </source>
</evidence>
<dbReference type="InterPro" id="IPR003607">
    <property type="entry name" value="HD/PDEase_dom"/>
</dbReference>
<dbReference type="EMBL" id="CM001368">
    <property type="protein sequence ID" value="EHJ48130.1"/>
    <property type="molecule type" value="Genomic_DNA"/>
</dbReference>
<dbReference type="STRING" id="694327.DFW101_2124"/>
<dbReference type="SMART" id="SM00471">
    <property type="entry name" value="HDc"/>
    <property type="match status" value="1"/>
</dbReference>
<dbReference type="PROSITE" id="PS51833">
    <property type="entry name" value="HDOD"/>
    <property type="match status" value="1"/>
</dbReference>
<dbReference type="InterPro" id="IPR013976">
    <property type="entry name" value="HDOD"/>
</dbReference>
<name>G7Q987_9BACT</name>
<dbReference type="Gene3D" id="1.10.3210.10">
    <property type="entry name" value="Hypothetical protein af1432"/>
    <property type="match status" value="1"/>
</dbReference>
<gene>
    <name evidence="2" type="ORF">DFW101_2124</name>
</gene>
<dbReference type="PANTHER" id="PTHR33525:SF3">
    <property type="entry name" value="RIBONUCLEASE Y"/>
    <property type="match status" value="1"/>
</dbReference>
<dbReference type="SUPFAM" id="SSF109604">
    <property type="entry name" value="HD-domain/PDEase-like"/>
    <property type="match status" value="1"/>
</dbReference>
<reference evidence="3" key="1">
    <citation type="journal article" date="2015" name="Genome Announc.">
        <title>High-Quality Draft Genome Sequence of Desulfovibrio carbinoliphilus FW-101-2B, an Organic Acid-Oxidizing Sulfate-Reducing Bacterium Isolated from Uranium(VI)-Contaminated Groundwater.</title>
        <authorList>
            <person name="Ramsay B.D."/>
            <person name="Hwang C."/>
            <person name="Woo H.L."/>
            <person name="Carroll S.L."/>
            <person name="Lucas S."/>
            <person name="Han J."/>
            <person name="Lapidus A.L."/>
            <person name="Cheng J.F."/>
            <person name="Goodwin L.A."/>
            <person name="Pitluck S."/>
            <person name="Peters L."/>
            <person name="Chertkov O."/>
            <person name="Held B."/>
            <person name="Detter J.C."/>
            <person name="Han C.S."/>
            <person name="Tapia R."/>
            <person name="Land M.L."/>
            <person name="Hauser L.J."/>
            <person name="Kyrpides N.C."/>
            <person name="Ivanova N.N."/>
            <person name="Mikhailova N."/>
            <person name="Pagani I."/>
            <person name="Woyke T."/>
            <person name="Arkin A.P."/>
            <person name="Dehal P."/>
            <person name="Chivian D."/>
            <person name="Criddle C.S."/>
            <person name="Wu W."/>
            <person name="Chakraborty R."/>
            <person name="Hazen T.C."/>
            <person name="Fields M.W."/>
        </authorList>
    </citation>
    <scope>NUCLEOTIDE SEQUENCE [LARGE SCALE GENOMIC DNA]</scope>
    <source>
        <strain evidence="3">FW-101-2B</strain>
    </source>
</reference>
<dbReference type="OrthoDB" id="9803649at2"/>
<evidence type="ECO:0000259" key="1">
    <source>
        <dbReference type="PROSITE" id="PS51833"/>
    </source>
</evidence>
<dbReference type="RefSeq" id="WP_009181512.1">
    <property type="nucleotide sequence ID" value="NZ_CM001368.1"/>
</dbReference>
<dbReference type="InterPro" id="IPR006675">
    <property type="entry name" value="HDIG_dom"/>
</dbReference>
<dbReference type="GO" id="GO:0016787">
    <property type="term" value="F:hydrolase activity"/>
    <property type="evidence" value="ECO:0007669"/>
    <property type="project" value="UniProtKB-KW"/>
</dbReference>
<sequence length="433" mass="45776">MKKRLPLAALSAGLTLAEPLRRADGVLLLPRGALLTERHLALFPVWGIEAVAIVRGDDSATAAGAGPDGCDAPDEAQALEDFQADPETLAAVDALLRPRFVHAALSEAVMSRLYALRLPRAARLLARRGPAALAPLGPVPPESLPPLPDGPAPGPMALIESDPKLTSLPDVFVRINEVLNDAHSTAKEAAEVIGKDTSLSAKLLTVVNSAFYGFPVKVDTLSRAVTIVGSRQLTTLALGISVISIFKDLPGCLVDMRSFWKHSISCGVVASALAGPDTEMDVERLFVAGLLHDVGRLVLYRSLPRHAAHTLALARAEGILLRDAERRTLGFDHATLAGMLLRKWRFPESLEKAVRHHHGGPTHMGMALPAIVHTADVVTAALGLGSSGEAYVPPLSPVAWNTVGLAPDRITDVVAAADVQIEDIIKAFLPGDV</sequence>
<evidence type="ECO:0000313" key="2">
    <source>
        <dbReference type="EMBL" id="EHJ48130.1"/>
    </source>
</evidence>
<dbReference type="NCBIfam" id="TIGR00277">
    <property type="entry name" value="HDIG"/>
    <property type="match status" value="1"/>
</dbReference>
<organism evidence="2 3">
    <name type="scientific">Solidesulfovibrio carbinoliphilus subsp. oakridgensis</name>
    <dbReference type="NCBI Taxonomy" id="694327"/>
    <lineage>
        <taxon>Bacteria</taxon>
        <taxon>Pseudomonadati</taxon>
        <taxon>Thermodesulfobacteriota</taxon>
        <taxon>Desulfovibrionia</taxon>
        <taxon>Desulfovibrionales</taxon>
        <taxon>Desulfovibrionaceae</taxon>
        <taxon>Solidesulfovibrio</taxon>
    </lineage>
</organism>
<dbReference type="Pfam" id="PF08668">
    <property type="entry name" value="HDOD"/>
    <property type="match status" value="1"/>
</dbReference>
<feature type="domain" description="HDOD" evidence="1">
    <location>
        <begin position="165"/>
        <end position="360"/>
    </location>
</feature>
<dbReference type="eggNOG" id="COG1639">
    <property type="taxonomic scope" value="Bacteria"/>
</dbReference>
<dbReference type="AlphaFoldDB" id="G7Q987"/>
<keyword evidence="3" id="KW-1185">Reference proteome</keyword>
<protein>
    <submittedName>
        <fullName evidence="2">Metal dependent phosphohydrolase</fullName>
    </submittedName>
</protein>
<dbReference type="CDD" id="cd00077">
    <property type="entry name" value="HDc"/>
    <property type="match status" value="1"/>
</dbReference>
<dbReference type="HOGENOM" id="CLU_048246_4_1_7"/>
<dbReference type="Proteomes" id="UP000004662">
    <property type="component" value="Chromosome"/>
</dbReference>
<dbReference type="InterPro" id="IPR052340">
    <property type="entry name" value="RNase_Y/CdgJ"/>
</dbReference>